<comment type="caution">
    <text evidence="12">The sequence shown here is derived from an EMBL/GenBank/DDBJ whole genome shotgun (WGS) entry which is preliminary data.</text>
</comment>
<evidence type="ECO:0000313" key="13">
    <source>
        <dbReference type="Proteomes" id="UP000005835"/>
    </source>
</evidence>
<feature type="binding site" evidence="11">
    <location>
        <position position="185"/>
    </location>
    <ligand>
        <name>ATP</name>
        <dbReference type="ChEBI" id="CHEBI:30616"/>
    </ligand>
</feature>
<dbReference type="NCBIfam" id="TIGR00694">
    <property type="entry name" value="thiM"/>
    <property type="match status" value="1"/>
</dbReference>
<evidence type="ECO:0000256" key="4">
    <source>
        <dbReference type="ARBA" id="ARBA00022679"/>
    </source>
</evidence>
<reference evidence="12 13" key="1">
    <citation type="submission" date="2012-05" db="EMBL/GenBank/DDBJ databases">
        <title>The Genome Sequence of Sutterella wadsworthensis 2_1_59BFAA.</title>
        <authorList>
            <consortium name="The Broad Institute Genome Sequencing Platform"/>
            <person name="Earl A."/>
            <person name="Ward D."/>
            <person name="Feldgarden M."/>
            <person name="Gevers D."/>
            <person name="Daigneault M."/>
            <person name="Strauss J."/>
            <person name="Allen-Vercoe E."/>
            <person name="Walker B."/>
            <person name="Young S.K."/>
            <person name="Zeng Q."/>
            <person name="Gargeya S."/>
            <person name="Fitzgerald M."/>
            <person name="Haas B."/>
            <person name="Abouelleil A."/>
            <person name="Alvarado L."/>
            <person name="Arachchi H.M."/>
            <person name="Berlin A.M."/>
            <person name="Chapman S.B."/>
            <person name="Goldberg J."/>
            <person name="Griggs A."/>
            <person name="Gujja S."/>
            <person name="Hansen M."/>
            <person name="Howarth C."/>
            <person name="Imamovic A."/>
            <person name="Larimer J."/>
            <person name="McCowen C."/>
            <person name="Montmayeur A."/>
            <person name="Murphy C."/>
            <person name="Neiman D."/>
            <person name="Pearson M."/>
            <person name="Priest M."/>
            <person name="Roberts A."/>
            <person name="Saif S."/>
            <person name="Shea T."/>
            <person name="Sisk P."/>
            <person name="Sykes S."/>
            <person name="Wortman J."/>
            <person name="Nusbaum C."/>
            <person name="Birren B."/>
        </authorList>
    </citation>
    <scope>NUCLEOTIDE SEQUENCE [LARGE SCALE GENOMIC DNA]</scope>
    <source>
        <strain evidence="12 13">2_1_59BFAA</strain>
    </source>
</reference>
<evidence type="ECO:0000313" key="12">
    <source>
        <dbReference type="EMBL" id="EKB30697.1"/>
    </source>
</evidence>
<dbReference type="InterPro" id="IPR029056">
    <property type="entry name" value="Ribokinase-like"/>
</dbReference>
<dbReference type="Gene3D" id="3.40.1190.20">
    <property type="match status" value="1"/>
</dbReference>
<accession>K1JSN1</accession>
<keyword evidence="8 11" id="KW-0067">ATP-binding</keyword>
<comment type="pathway">
    <text evidence="3 11">Cofactor biosynthesis; thiamine diphosphate biosynthesis; 4-methyl-5-(2-phosphoethyl)-thiazole from 5-(2-hydroxyethyl)-4-methylthiazole: step 1/1.</text>
</comment>
<feature type="binding site" evidence="11">
    <location>
        <position position="139"/>
    </location>
    <ligand>
        <name>ATP</name>
        <dbReference type="ChEBI" id="CHEBI:30616"/>
    </ligand>
</feature>
<keyword evidence="9 11" id="KW-0460">Magnesium</keyword>
<keyword evidence="13" id="KW-1185">Reference proteome</keyword>
<evidence type="ECO:0000256" key="11">
    <source>
        <dbReference type="HAMAP-Rule" id="MF_00228"/>
    </source>
</evidence>
<comment type="similarity">
    <text evidence="11">Belongs to the Thz kinase family.</text>
</comment>
<organism evidence="12 13">
    <name type="scientific">Sutterella wadsworthensis 2_1_59BFAA</name>
    <dbReference type="NCBI Taxonomy" id="742823"/>
    <lineage>
        <taxon>Bacteria</taxon>
        <taxon>Pseudomonadati</taxon>
        <taxon>Pseudomonadota</taxon>
        <taxon>Betaproteobacteria</taxon>
        <taxon>Burkholderiales</taxon>
        <taxon>Sutterellaceae</taxon>
        <taxon>Sutterella</taxon>
    </lineage>
</organism>
<sequence>MKPSEPFGLGLFSKMTAPLLSGVDAARHLELLRTARPLVHCLTNEVVQEITANVLLAAGASPAMVVAEEEAGFFAGIAGGVLINIGTPYPSRLRAMHASADAARAAGRPWVLDPVAAGGIPWRDGIIREFVEKQPTVIRGNASEILALAGEKSGGKGVDSTDSSDAAVEGAMRLAGSSGSIVVVTGETDYVTDGVRTLRVTGGDPMATLVVGTGCSLSALVAAFCAVSDDRLTASATACALAKKAAEAARRRSEGPGSFHNAYLDGLHLIKPADFTSAE</sequence>
<dbReference type="GO" id="GO:0009229">
    <property type="term" value="P:thiamine diphosphate biosynthetic process"/>
    <property type="evidence" value="ECO:0007669"/>
    <property type="project" value="UniProtKB-UniRule"/>
</dbReference>
<evidence type="ECO:0000256" key="8">
    <source>
        <dbReference type="ARBA" id="ARBA00022840"/>
    </source>
</evidence>
<dbReference type="EMBL" id="ADMG01000037">
    <property type="protein sequence ID" value="EKB30697.1"/>
    <property type="molecule type" value="Genomic_DNA"/>
</dbReference>
<evidence type="ECO:0000256" key="3">
    <source>
        <dbReference type="ARBA" id="ARBA00004868"/>
    </source>
</evidence>
<dbReference type="EC" id="2.7.1.50" evidence="11"/>
<keyword evidence="5 11" id="KW-0479">Metal-binding</keyword>
<comment type="function">
    <text evidence="11">Catalyzes the phosphorylation of the hydroxyl group of 4-methyl-5-beta-hydroxyethylthiazole (THZ).</text>
</comment>
<feature type="binding site" evidence="11">
    <location>
        <position position="64"/>
    </location>
    <ligand>
        <name>substrate</name>
    </ligand>
</feature>
<keyword evidence="4 11" id="KW-0808">Transferase</keyword>
<keyword evidence="6 11" id="KW-0547">Nucleotide-binding</keyword>
<dbReference type="UniPathway" id="UPA00060">
    <property type="reaction ID" value="UER00139"/>
</dbReference>
<dbReference type="NCBIfam" id="NF006830">
    <property type="entry name" value="PRK09355.1"/>
    <property type="match status" value="1"/>
</dbReference>
<evidence type="ECO:0000256" key="10">
    <source>
        <dbReference type="ARBA" id="ARBA00022977"/>
    </source>
</evidence>
<dbReference type="PRINTS" id="PR01099">
    <property type="entry name" value="HYETHTZKNASE"/>
</dbReference>
<dbReference type="InterPro" id="IPR000417">
    <property type="entry name" value="Hyethyz_kinase"/>
</dbReference>
<evidence type="ECO:0000256" key="6">
    <source>
        <dbReference type="ARBA" id="ARBA00022741"/>
    </source>
</evidence>
<dbReference type="eggNOG" id="COG2145">
    <property type="taxonomic scope" value="Bacteria"/>
</dbReference>
<dbReference type="SUPFAM" id="SSF53613">
    <property type="entry name" value="Ribokinase-like"/>
    <property type="match status" value="1"/>
</dbReference>
<gene>
    <name evidence="11" type="primary">thiM</name>
    <name evidence="12" type="ORF">HMPREF9465_01744</name>
</gene>
<dbReference type="STRING" id="742823.HMPREF9465_01744"/>
<dbReference type="HOGENOM" id="CLU_019943_0_1_4"/>
<dbReference type="GO" id="GO:0005524">
    <property type="term" value="F:ATP binding"/>
    <property type="evidence" value="ECO:0007669"/>
    <property type="project" value="UniProtKB-UniRule"/>
</dbReference>
<dbReference type="PATRIC" id="fig|742823.3.peg.1740"/>
<dbReference type="AlphaFoldDB" id="K1JSN1"/>
<evidence type="ECO:0000256" key="1">
    <source>
        <dbReference type="ARBA" id="ARBA00001771"/>
    </source>
</evidence>
<dbReference type="Proteomes" id="UP000005835">
    <property type="component" value="Unassembled WGS sequence"/>
</dbReference>
<evidence type="ECO:0000256" key="7">
    <source>
        <dbReference type="ARBA" id="ARBA00022777"/>
    </source>
</evidence>
<dbReference type="CDD" id="cd01170">
    <property type="entry name" value="THZ_kinase"/>
    <property type="match status" value="1"/>
</dbReference>
<proteinExistence type="inferred from homology"/>
<protein>
    <recommendedName>
        <fullName evidence="11">Hydroxyethylthiazole kinase</fullName>
        <ecNumber evidence="11">2.7.1.50</ecNumber>
    </recommendedName>
    <alternativeName>
        <fullName evidence="11">4-methyl-5-beta-hydroxyethylthiazole kinase</fullName>
        <shortName evidence="11">TH kinase</shortName>
        <shortName evidence="11">Thz kinase</shortName>
    </alternativeName>
</protein>
<dbReference type="Pfam" id="PF02110">
    <property type="entry name" value="HK"/>
    <property type="match status" value="1"/>
</dbReference>
<evidence type="ECO:0000256" key="2">
    <source>
        <dbReference type="ARBA" id="ARBA00001946"/>
    </source>
</evidence>
<keyword evidence="7 11" id="KW-0418">Kinase</keyword>
<dbReference type="HAMAP" id="MF_00228">
    <property type="entry name" value="Thz_kinase"/>
    <property type="match status" value="1"/>
</dbReference>
<dbReference type="GO" id="GO:0004417">
    <property type="term" value="F:hydroxyethylthiazole kinase activity"/>
    <property type="evidence" value="ECO:0007669"/>
    <property type="project" value="UniProtKB-UniRule"/>
</dbReference>
<dbReference type="GO" id="GO:0009228">
    <property type="term" value="P:thiamine biosynthetic process"/>
    <property type="evidence" value="ECO:0007669"/>
    <property type="project" value="UniProtKB-KW"/>
</dbReference>
<evidence type="ECO:0000256" key="5">
    <source>
        <dbReference type="ARBA" id="ARBA00022723"/>
    </source>
</evidence>
<feature type="binding site" evidence="11">
    <location>
        <position position="212"/>
    </location>
    <ligand>
        <name>substrate</name>
    </ligand>
</feature>
<keyword evidence="10 11" id="KW-0784">Thiamine biosynthesis</keyword>
<name>K1JSN1_9BURK</name>
<comment type="cofactor">
    <cofactor evidence="2 11">
        <name>Mg(2+)</name>
        <dbReference type="ChEBI" id="CHEBI:18420"/>
    </cofactor>
</comment>
<dbReference type="GO" id="GO:0000287">
    <property type="term" value="F:magnesium ion binding"/>
    <property type="evidence" value="ECO:0007669"/>
    <property type="project" value="UniProtKB-UniRule"/>
</dbReference>
<evidence type="ECO:0000256" key="9">
    <source>
        <dbReference type="ARBA" id="ARBA00022842"/>
    </source>
</evidence>
<dbReference type="PIRSF" id="PIRSF000513">
    <property type="entry name" value="Thz_kinase"/>
    <property type="match status" value="1"/>
</dbReference>
<comment type="catalytic activity">
    <reaction evidence="1 11">
        <text>5-(2-hydroxyethyl)-4-methylthiazole + ATP = 4-methyl-5-(2-phosphooxyethyl)-thiazole + ADP + H(+)</text>
        <dbReference type="Rhea" id="RHEA:24212"/>
        <dbReference type="ChEBI" id="CHEBI:15378"/>
        <dbReference type="ChEBI" id="CHEBI:17957"/>
        <dbReference type="ChEBI" id="CHEBI:30616"/>
        <dbReference type="ChEBI" id="CHEBI:58296"/>
        <dbReference type="ChEBI" id="CHEBI:456216"/>
        <dbReference type="EC" id="2.7.1.50"/>
    </reaction>
</comment>